<feature type="transmembrane region" description="Helical" evidence="5">
    <location>
        <begin position="173"/>
        <end position="192"/>
    </location>
</feature>
<organism evidence="6 7">
    <name type="scientific">candidate division WOR-1 bacterium DG_54_3</name>
    <dbReference type="NCBI Taxonomy" id="1703775"/>
    <lineage>
        <taxon>Bacteria</taxon>
        <taxon>Bacillati</taxon>
        <taxon>Saganbacteria</taxon>
    </lineage>
</organism>
<feature type="transmembrane region" description="Helical" evidence="5">
    <location>
        <begin position="66"/>
        <end position="90"/>
    </location>
</feature>
<feature type="transmembrane region" description="Helical" evidence="5">
    <location>
        <begin position="102"/>
        <end position="123"/>
    </location>
</feature>
<dbReference type="EMBL" id="LIZX01000015">
    <property type="protein sequence ID" value="KPJ69756.1"/>
    <property type="molecule type" value="Genomic_DNA"/>
</dbReference>
<evidence type="ECO:0000256" key="2">
    <source>
        <dbReference type="ARBA" id="ARBA00022692"/>
    </source>
</evidence>
<feature type="transmembrane region" description="Helical" evidence="5">
    <location>
        <begin position="254"/>
        <end position="274"/>
    </location>
</feature>
<evidence type="ECO:0008006" key="8">
    <source>
        <dbReference type="Google" id="ProtNLM"/>
    </source>
</evidence>
<proteinExistence type="predicted"/>
<evidence type="ECO:0000313" key="6">
    <source>
        <dbReference type="EMBL" id="KPJ69756.1"/>
    </source>
</evidence>
<evidence type="ECO:0000256" key="5">
    <source>
        <dbReference type="SAM" id="Phobius"/>
    </source>
</evidence>
<name>A0A0S7Y6K6_UNCSA</name>
<evidence type="ECO:0000256" key="3">
    <source>
        <dbReference type="ARBA" id="ARBA00022989"/>
    </source>
</evidence>
<dbReference type="PROSITE" id="PS00668">
    <property type="entry name" value="COMPLEX1_ND1_2"/>
    <property type="match status" value="1"/>
</dbReference>
<sequence length="309" mass="33720">MLKILFYFLIIPGFLFTALVGLVSTWIDRKVTARVQWRKGPPWFQPFADVLKLLGKETIIPEGGSVITFLSAPLIGLAAVTLVSTMLWLFNINPKGSFIGDLIVLIYLLTVPSLALIIGGSASRNPLSALGSSREMKLVLAYELPFILAAFTVVAKAGSIIMGNIIGYQTAQGMMITTVSGAVAFLVSLLVVQAKLGYIPFDIPEAEQEIMGGLLLEYSGPPLGAFKIMKAMLFFTLPVFMITLYLGGIDISSWMGILWFAIKYVIILTLIILVKNTNPRIRIDQALRFFWGPVTALAAIGFILALVGW</sequence>
<evidence type="ECO:0000313" key="7">
    <source>
        <dbReference type="Proteomes" id="UP000051861"/>
    </source>
</evidence>
<evidence type="ECO:0000256" key="4">
    <source>
        <dbReference type="ARBA" id="ARBA00023136"/>
    </source>
</evidence>
<dbReference type="PANTHER" id="PTHR43359">
    <property type="entry name" value="FORMATE HYDROGENLYASE SUBUNIT 4"/>
    <property type="match status" value="1"/>
</dbReference>
<feature type="transmembrane region" description="Helical" evidence="5">
    <location>
        <begin position="6"/>
        <end position="27"/>
    </location>
</feature>
<evidence type="ECO:0000256" key="1">
    <source>
        <dbReference type="ARBA" id="ARBA00004141"/>
    </source>
</evidence>
<feature type="transmembrane region" description="Helical" evidence="5">
    <location>
        <begin position="231"/>
        <end position="248"/>
    </location>
</feature>
<feature type="transmembrane region" description="Helical" evidence="5">
    <location>
        <begin position="286"/>
        <end position="307"/>
    </location>
</feature>
<dbReference type="AlphaFoldDB" id="A0A0S7Y6K6"/>
<dbReference type="PANTHER" id="PTHR43359:SF1">
    <property type="entry name" value="FORMATE HYDROGENLYASE SUBUNIT 4-RELATED"/>
    <property type="match status" value="1"/>
</dbReference>
<comment type="caution">
    <text evidence="6">The sequence shown here is derived from an EMBL/GenBank/DDBJ whole genome shotgun (WGS) entry which is preliminary data.</text>
</comment>
<keyword evidence="3 5" id="KW-1133">Transmembrane helix</keyword>
<dbReference type="InterPro" id="IPR052561">
    <property type="entry name" value="ComplexI_Subunit1"/>
</dbReference>
<keyword evidence="4 5" id="KW-0472">Membrane</keyword>
<protein>
    <recommendedName>
        <fullName evidence="8">NADH dehydrogenase</fullName>
    </recommendedName>
</protein>
<reference evidence="6 7" key="1">
    <citation type="journal article" date="2015" name="Microbiome">
        <title>Genomic resolution of linkages in carbon, nitrogen, and sulfur cycling among widespread estuary sediment bacteria.</title>
        <authorList>
            <person name="Baker B.J."/>
            <person name="Lazar C.S."/>
            <person name="Teske A.P."/>
            <person name="Dick G.J."/>
        </authorList>
    </citation>
    <scope>NUCLEOTIDE SEQUENCE [LARGE SCALE GENOMIC DNA]</scope>
    <source>
        <strain evidence="6">DG_54_3</strain>
    </source>
</reference>
<dbReference type="Proteomes" id="UP000051861">
    <property type="component" value="Unassembled WGS sequence"/>
</dbReference>
<dbReference type="Pfam" id="PF00146">
    <property type="entry name" value="NADHdh"/>
    <property type="match status" value="1"/>
</dbReference>
<dbReference type="InterPro" id="IPR018086">
    <property type="entry name" value="NADH_UbQ_OxRdtase_su1_CS"/>
</dbReference>
<dbReference type="InterPro" id="IPR001694">
    <property type="entry name" value="NADH_UbQ_OxRdtase_su1/FPO"/>
</dbReference>
<gene>
    <name evidence="6" type="ORF">AMJ44_02545</name>
</gene>
<comment type="subcellular location">
    <subcellularLocation>
        <location evidence="1">Membrane</location>
        <topology evidence="1">Multi-pass membrane protein</topology>
    </subcellularLocation>
</comment>
<accession>A0A0S7Y6K6</accession>
<dbReference type="GO" id="GO:0005886">
    <property type="term" value="C:plasma membrane"/>
    <property type="evidence" value="ECO:0007669"/>
    <property type="project" value="TreeGrafter"/>
</dbReference>
<keyword evidence="2 5" id="KW-0812">Transmembrane</keyword>
<feature type="transmembrane region" description="Helical" evidence="5">
    <location>
        <begin position="144"/>
        <end position="167"/>
    </location>
</feature>
<dbReference type="PATRIC" id="fig|1703775.3.peg.3366"/>